<name>A0A501X191_9GAMM</name>
<accession>A0A501X191</accession>
<proteinExistence type="predicted"/>
<dbReference type="PROSITE" id="PS51257">
    <property type="entry name" value="PROKAR_LIPOPROTEIN"/>
    <property type="match status" value="1"/>
</dbReference>
<dbReference type="Proteomes" id="UP000315901">
    <property type="component" value="Unassembled WGS sequence"/>
</dbReference>
<organism evidence="1 2">
    <name type="scientific">Maribrevibacterium harenarium</name>
    <dbReference type="NCBI Taxonomy" id="2589817"/>
    <lineage>
        <taxon>Bacteria</taxon>
        <taxon>Pseudomonadati</taxon>
        <taxon>Pseudomonadota</taxon>
        <taxon>Gammaproteobacteria</taxon>
        <taxon>Oceanospirillales</taxon>
        <taxon>Oceanospirillaceae</taxon>
        <taxon>Maribrevibacterium</taxon>
    </lineage>
</organism>
<dbReference type="EMBL" id="VFRR01000010">
    <property type="protein sequence ID" value="TPE53366.1"/>
    <property type="molecule type" value="Genomic_DNA"/>
</dbReference>
<protein>
    <submittedName>
        <fullName evidence="1">Uncharacterized protein</fullName>
    </submittedName>
</protein>
<evidence type="ECO:0000313" key="1">
    <source>
        <dbReference type="EMBL" id="TPE53366.1"/>
    </source>
</evidence>
<dbReference type="AlphaFoldDB" id="A0A501X191"/>
<dbReference type="RefSeq" id="WP_140588041.1">
    <property type="nucleotide sequence ID" value="NZ_VFRR01000010.1"/>
</dbReference>
<evidence type="ECO:0000313" key="2">
    <source>
        <dbReference type="Proteomes" id="UP000315901"/>
    </source>
</evidence>
<gene>
    <name evidence="1" type="ORF">FJM67_06845</name>
</gene>
<keyword evidence="2" id="KW-1185">Reference proteome</keyword>
<reference evidence="1 2" key="1">
    <citation type="submission" date="2019-06" db="EMBL/GenBank/DDBJ databases">
        <title>A novel bacterium of genus Marinomonas, isolated from coastal sand.</title>
        <authorList>
            <person name="Huang H."/>
            <person name="Mo K."/>
            <person name="Hu Y."/>
        </authorList>
    </citation>
    <scope>NUCLEOTIDE SEQUENCE [LARGE SCALE GENOMIC DNA]</scope>
    <source>
        <strain evidence="1 2">HB171799</strain>
    </source>
</reference>
<sequence>MFTRYLAPLILLLTGCVSTNTSQESVDYSLPIAAIGFWSGSATEKEVINVEIQTTTKSWSGFVSESGMVILTKNDGEIIYGDLDWNADGEAAGTLYYHANGTRHSLDSKLTISESQFRGTIKSNLDTSNIYVDVSFTMSLDNTKNSSFRQDVDYYDLDGRWYEYVGSSSNAVNLSDGDSTIRAIESNCTIKLETQTNLYRYAEFYLNADLSNCVDSSHNGSYTGYMQQTQDETYTYLDAYLFNASAIHHVQLRQ</sequence>
<comment type="caution">
    <text evidence="1">The sequence shown here is derived from an EMBL/GenBank/DDBJ whole genome shotgun (WGS) entry which is preliminary data.</text>
</comment>